<accession>A0ACC6UAE8</accession>
<proteinExistence type="predicted"/>
<gene>
    <name evidence="1" type="ORF">AB4Y32_33015</name>
</gene>
<name>A0ACC6UAE8_9BURK</name>
<comment type="caution">
    <text evidence="1">The sequence shown here is derived from an EMBL/GenBank/DDBJ whole genome shotgun (WGS) entry which is preliminary data.</text>
</comment>
<sequence length="461" mass="51355">MAADSNKSSDRVGAFSISWSGGLQYGSQEYRFDGDGKFSVWRGDTENSDDMTGVGLFELELQKSEVEDAKTAAEILCGKDAQTGGPETTDPPWSFSVTCRDGGHVVTKQGSMRLVPASLREKFFRLTNPFSDRTSAEGKKIIKLDFVTDKVERKDGKFVVSVRFINSGERWVRFRTPDQMPGTTVDGRLGVGSSSKIEKNGERDEKSATWGFALGGQKLLNRSEFPDGFVHLNPGETKTLTFQTVPDEKATKGEYEFSGIAYMHIKCEGLWHGQSDHVDFKPIKTRVIIDRDYPSTPKEREEWEATHRTSMLLQPVGPGETFAEDGLYRAVRLVSGSSYRSLQLKPFKAGDIATTEDVRLHMESASGTELNGPVQWVWEGSAPQLVKPYSSEYVEGTEHVCKPGVPCPRSGRWIERTLTDTWNGRYTYRLSSIVTRERGKSMPPVTGQQDAGVVEWEWVGA</sequence>
<keyword evidence="2" id="KW-1185">Reference proteome</keyword>
<evidence type="ECO:0000313" key="2">
    <source>
        <dbReference type="Proteomes" id="UP001558850"/>
    </source>
</evidence>
<dbReference type="Proteomes" id="UP001558850">
    <property type="component" value="Unassembled WGS sequence"/>
</dbReference>
<organism evidence="1 2">
    <name type="scientific">Paraburkholderia phymatum</name>
    <dbReference type="NCBI Taxonomy" id="148447"/>
    <lineage>
        <taxon>Bacteria</taxon>
        <taxon>Pseudomonadati</taxon>
        <taxon>Pseudomonadota</taxon>
        <taxon>Betaproteobacteria</taxon>
        <taxon>Burkholderiales</taxon>
        <taxon>Burkholderiaceae</taxon>
        <taxon>Paraburkholderia</taxon>
    </lineage>
</organism>
<protein>
    <submittedName>
        <fullName evidence="1">Uncharacterized protein</fullName>
    </submittedName>
</protein>
<reference evidence="1" key="1">
    <citation type="submission" date="2024-07" db="EMBL/GenBank/DDBJ databases">
        <title>A survey of Mimosa microsymbionts across Brazilian biomes reveals a high diversity of Paraburkholderia nodulating endemic species, but also that Cupriavidus is common as a symbiont of widespread species.</title>
        <authorList>
            <person name="Rouws L."/>
            <person name="Barauna A."/>
            <person name="Beukes C."/>
            <person name="Rouws J.R.C."/>
            <person name="De Faria S.M."/>
            <person name="Gross E."/>
            <person name="Bueno Dos Reis Junior F."/>
            <person name="Simon M.F."/>
            <person name="Maluk M."/>
            <person name="Odee D.W."/>
            <person name="Kenicer G."/>
            <person name="Young J.P.W."/>
            <person name="Reis V.M."/>
            <person name="Zilli J."/>
            <person name="James E.K."/>
        </authorList>
    </citation>
    <scope>NUCLEOTIDE SEQUENCE</scope>
    <source>
        <strain evidence="1">EG181B</strain>
    </source>
</reference>
<dbReference type="EMBL" id="JBFRCH010000033">
    <property type="protein sequence ID" value="MEX3936539.1"/>
    <property type="molecule type" value="Genomic_DNA"/>
</dbReference>
<evidence type="ECO:0000313" key="1">
    <source>
        <dbReference type="EMBL" id="MEX3936539.1"/>
    </source>
</evidence>